<evidence type="ECO:0000256" key="4">
    <source>
        <dbReference type="ARBA" id="ARBA00022729"/>
    </source>
</evidence>
<dbReference type="InterPro" id="IPR039424">
    <property type="entry name" value="SBP_5"/>
</dbReference>
<evidence type="ECO:0000313" key="8">
    <source>
        <dbReference type="Proteomes" id="UP000580839"/>
    </source>
</evidence>
<dbReference type="Gene3D" id="3.10.105.10">
    <property type="entry name" value="Dipeptide-binding Protein, Domain 3"/>
    <property type="match status" value="1"/>
</dbReference>
<dbReference type="GO" id="GO:1904680">
    <property type="term" value="F:peptide transmembrane transporter activity"/>
    <property type="evidence" value="ECO:0007669"/>
    <property type="project" value="TreeGrafter"/>
</dbReference>
<keyword evidence="3" id="KW-0813">Transport</keyword>
<dbReference type="EMBL" id="JABFRW010000133">
    <property type="protein sequence ID" value="NOT34598.1"/>
    <property type="molecule type" value="Genomic_DNA"/>
</dbReference>
<organism evidence="7 8">
    <name type="scientific">Eiseniibacteriota bacterium</name>
    <dbReference type="NCBI Taxonomy" id="2212470"/>
    <lineage>
        <taxon>Bacteria</taxon>
        <taxon>Candidatus Eiseniibacteriota</taxon>
    </lineage>
</organism>
<dbReference type="PANTHER" id="PTHR30290:SF10">
    <property type="entry name" value="PERIPLASMIC OLIGOPEPTIDE-BINDING PROTEIN-RELATED"/>
    <property type="match status" value="1"/>
</dbReference>
<dbReference type="InterPro" id="IPR000914">
    <property type="entry name" value="SBP_5_dom"/>
</dbReference>
<comment type="caution">
    <text evidence="7">The sequence shown here is derived from an EMBL/GenBank/DDBJ whole genome shotgun (WGS) entry which is preliminary data.</text>
</comment>
<accession>A0A849SFT0</accession>
<dbReference type="GO" id="GO:0030313">
    <property type="term" value="C:cell envelope"/>
    <property type="evidence" value="ECO:0007669"/>
    <property type="project" value="UniProtKB-SubCell"/>
</dbReference>
<proteinExistence type="inferred from homology"/>
<dbReference type="Gene3D" id="3.40.190.10">
    <property type="entry name" value="Periplasmic binding protein-like II"/>
    <property type="match status" value="1"/>
</dbReference>
<dbReference type="Proteomes" id="UP000580839">
    <property type="component" value="Unassembled WGS sequence"/>
</dbReference>
<dbReference type="Pfam" id="PF00496">
    <property type="entry name" value="SBP_bac_5"/>
    <property type="match status" value="1"/>
</dbReference>
<name>A0A849SFT0_UNCEI</name>
<evidence type="ECO:0000256" key="5">
    <source>
        <dbReference type="SAM" id="MobiDB-lite"/>
    </source>
</evidence>
<keyword evidence="4" id="KW-0732">Signal</keyword>
<comment type="similarity">
    <text evidence="2">Belongs to the bacterial solute-binding protein 5 family.</text>
</comment>
<dbReference type="PANTHER" id="PTHR30290">
    <property type="entry name" value="PERIPLASMIC BINDING COMPONENT OF ABC TRANSPORTER"/>
    <property type="match status" value="1"/>
</dbReference>
<gene>
    <name evidence="7" type="ORF">HOP12_10565</name>
</gene>
<evidence type="ECO:0000313" key="7">
    <source>
        <dbReference type="EMBL" id="NOT34598.1"/>
    </source>
</evidence>
<evidence type="ECO:0000256" key="1">
    <source>
        <dbReference type="ARBA" id="ARBA00004196"/>
    </source>
</evidence>
<dbReference type="GO" id="GO:0015833">
    <property type="term" value="P:peptide transport"/>
    <property type="evidence" value="ECO:0007669"/>
    <property type="project" value="TreeGrafter"/>
</dbReference>
<evidence type="ECO:0000256" key="3">
    <source>
        <dbReference type="ARBA" id="ARBA00022448"/>
    </source>
</evidence>
<feature type="domain" description="Solute-binding protein family 5" evidence="6">
    <location>
        <begin position="77"/>
        <end position="418"/>
    </location>
</feature>
<evidence type="ECO:0000256" key="2">
    <source>
        <dbReference type="ARBA" id="ARBA00005695"/>
    </source>
</evidence>
<dbReference type="PROSITE" id="PS51257">
    <property type="entry name" value="PROKAR_LIPOPROTEIN"/>
    <property type="match status" value="1"/>
</dbReference>
<sequence>MSNSTQRTSFGIIGMLAAFAVGCGPPRTVPVARTWVVARTPPAFDPHGPADPVRDVLMRLTGRGLVRLDSLGDWQLDAAESLVVSSDGLELRFHLRADLRFQDGSRCSSQTFARALEQGLSRTDHGTVRWALASLAGAARIRPGRPLPELGIRTPDDRTLILRLTTVDSLLPLRLAQPSIGTAWREDPTRPNWGIGLGDYAVRELEPTRWMLVRQSSESDPRSGLSHDGLRPVDTLRVRFLLGAGRVRAALRAGTADFVWPVPAELMQQPLPEGYRVERATTRPSRRLLLVARADVRPTWKLEARQALAHGFARSEALARLQSWGRAEATWLPDADVFDAPSYDRLAVQSWLNRGRFGRSLHAAMAFDADGPAALVAPALQQEWAQLGLDIELLPMRAATFERERLTGSRAALLLVEHQAPLASAAAELATYVTPATGGAIGTFRSGWRTHEFDRWLAPGAVQEAYEVQIAQDRLAEERVVAPIATLDWLWIERPDRDLRGLDPHFGPLGGTPRARAPKSSGLDAGSR</sequence>
<comment type="subcellular location">
    <subcellularLocation>
        <location evidence="1">Cell envelope</location>
    </subcellularLocation>
</comment>
<feature type="region of interest" description="Disordered" evidence="5">
    <location>
        <begin position="503"/>
        <end position="528"/>
    </location>
</feature>
<dbReference type="SUPFAM" id="SSF53850">
    <property type="entry name" value="Periplasmic binding protein-like II"/>
    <property type="match status" value="1"/>
</dbReference>
<dbReference type="AlphaFoldDB" id="A0A849SFT0"/>
<reference evidence="7 8" key="1">
    <citation type="submission" date="2020-04" db="EMBL/GenBank/DDBJ databases">
        <title>Metagenomic profiling of ammonia- and methane-oxidizing microorganisms in a Dutch drinking water treatment plant.</title>
        <authorList>
            <person name="Poghosyan L."/>
            <person name="Leucker S."/>
        </authorList>
    </citation>
    <scope>NUCLEOTIDE SEQUENCE [LARGE SCALE GENOMIC DNA]</scope>
    <source>
        <strain evidence="7">S-RSF-IL-03</strain>
    </source>
</reference>
<evidence type="ECO:0000259" key="6">
    <source>
        <dbReference type="Pfam" id="PF00496"/>
    </source>
</evidence>
<protein>
    <recommendedName>
        <fullName evidence="6">Solute-binding protein family 5 domain-containing protein</fullName>
    </recommendedName>
</protein>